<proteinExistence type="predicted"/>
<name>A0ABM6N5K1_9GAMM</name>
<protein>
    <submittedName>
        <fullName evidence="1">Uncharacterized protein</fullName>
    </submittedName>
</protein>
<accession>A0ABM6N5K1</accession>
<evidence type="ECO:0000313" key="2">
    <source>
        <dbReference type="Proteomes" id="UP000217258"/>
    </source>
</evidence>
<sequence>MVNIPNSVNINLTPKPKIICKSRSASKAVKLFMHRSIRFVCDLG</sequence>
<organism evidence="1 2">
    <name type="scientific">Pseudoalteromonas issachenkonii</name>
    <dbReference type="NCBI Taxonomy" id="152297"/>
    <lineage>
        <taxon>Bacteria</taxon>
        <taxon>Pseudomonadati</taxon>
        <taxon>Pseudomonadota</taxon>
        <taxon>Gammaproteobacteria</taxon>
        <taxon>Alteromonadales</taxon>
        <taxon>Pseudoalteromonadaceae</taxon>
        <taxon>Pseudoalteromonas</taxon>
    </lineage>
</organism>
<keyword evidence="2" id="KW-1185">Reference proteome</keyword>
<dbReference type="EMBL" id="CP011030">
    <property type="protein sequence ID" value="ATC91477.1"/>
    <property type="molecule type" value="Genomic_DNA"/>
</dbReference>
<dbReference type="Proteomes" id="UP000217258">
    <property type="component" value="Chromosome I"/>
</dbReference>
<gene>
    <name evidence="1" type="ORF">PISS_a2687</name>
</gene>
<evidence type="ECO:0000313" key="1">
    <source>
        <dbReference type="EMBL" id="ATC91477.1"/>
    </source>
</evidence>
<reference evidence="1 2" key="1">
    <citation type="submission" date="2015-06" db="EMBL/GenBank/DDBJ databases">
        <authorList>
            <person name="Xie B.-B."/>
            <person name="Rong J.-C."/>
            <person name="Qin Q.-L."/>
            <person name="Zhang Y.-Z."/>
        </authorList>
    </citation>
    <scope>NUCLEOTIDE SEQUENCE [LARGE SCALE GENOMIC DNA]</scope>
    <source>
        <strain evidence="1 2">KMM 3549</strain>
    </source>
</reference>